<dbReference type="GO" id="GO:0003677">
    <property type="term" value="F:DNA binding"/>
    <property type="evidence" value="ECO:0007669"/>
    <property type="project" value="UniProtKB-KW"/>
</dbReference>
<gene>
    <name evidence="10" type="ORF">FPZ42_07605</name>
</gene>
<keyword evidence="4" id="KW-0808">Transferase</keyword>
<reference evidence="10 11" key="1">
    <citation type="submission" date="2019-07" db="EMBL/GenBank/DDBJ databases">
        <authorList>
            <person name="Kim J."/>
        </authorList>
    </citation>
    <scope>NUCLEOTIDE SEQUENCE [LARGE SCALE GENOMIC DNA]</scope>
    <source>
        <strain evidence="10 11">MJ1a</strain>
    </source>
</reference>
<evidence type="ECO:0000256" key="8">
    <source>
        <dbReference type="ARBA" id="ARBA00049120"/>
    </source>
</evidence>
<dbReference type="GO" id="GO:0009307">
    <property type="term" value="P:DNA restriction-modification system"/>
    <property type="evidence" value="ECO:0007669"/>
    <property type="project" value="UniProtKB-KW"/>
</dbReference>
<name>A0A563U6B5_9SPHI</name>
<keyword evidence="3 10" id="KW-0489">Methyltransferase</keyword>
<evidence type="ECO:0000256" key="1">
    <source>
        <dbReference type="ARBA" id="ARBA00010203"/>
    </source>
</evidence>
<dbReference type="InterPro" id="IPR017985">
    <property type="entry name" value="MeTrfase_CN4_CS"/>
</dbReference>
<dbReference type="EC" id="2.1.1.113" evidence="2"/>
<dbReference type="SMART" id="SM00470">
    <property type="entry name" value="ParB"/>
    <property type="match status" value="1"/>
</dbReference>
<comment type="similarity">
    <text evidence="1">Belongs to the N(4)/N(6)-methyltransferase family. N(4) subfamily.</text>
</comment>
<dbReference type="EMBL" id="VOEI01000002">
    <property type="protein sequence ID" value="TWR26891.1"/>
    <property type="molecule type" value="Genomic_DNA"/>
</dbReference>
<dbReference type="GO" id="GO:0015667">
    <property type="term" value="F:site-specific DNA-methyltransferase (cytosine-N4-specific) activity"/>
    <property type="evidence" value="ECO:0007669"/>
    <property type="project" value="UniProtKB-EC"/>
</dbReference>
<dbReference type="PROSITE" id="PS00093">
    <property type="entry name" value="N4_MTASE"/>
    <property type="match status" value="1"/>
</dbReference>
<dbReference type="Pfam" id="PF01555">
    <property type="entry name" value="N6_N4_Mtase"/>
    <property type="match status" value="1"/>
</dbReference>
<dbReference type="Proteomes" id="UP000318010">
    <property type="component" value="Unassembled WGS sequence"/>
</dbReference>
<organism evidence="10 11">
    <name type="scientific">Mucilaginibacter achroorhodeus</name>
    <dbReference type="NCBI Taxonomy" id="2599294"/>
    <lineage>
        <taxon>Bacteria</taxon>
        <taxon>Pseudomonadati</taxon>
        <taxon>Bacteroidota</taxon>
        <taxon>Sphingobacteriia</taxon>
        <taxon>Sphingobacteriales</taxon>
        <taxon>Sphingobacteriaceae</taxon>
        <taxon>Mucilaginibacter</taxon>
    </lineage>
</organism>
<evidence type="ECO:0000256" key="3">
    <source>
        <dbReference type="ARBA" id="ARBA00022603"/>
    </source>
</evidence>
<dbReference type="GO" id="GO:0008170">
    <property type="term" value="F:N-methyltransferase activity"/>
    <property type="evidence" value="ECO:0007669"/>
    <property type="project" value="InterPro"/>
</dbReference>
<keyword evidence="11" id="KW-1185">Reference proteome</keyword>
<keyword evidence="5" id="KW-0949">S-adenosyl-L-methionine</keyword>
<evidence type="ECO:0000259" key="9">
    <source>
        <dbReference type="SMART" id="SM00470"/>
    </source>
</evidence>
<dbReference type="GO" id="GO:0032259">
    <property type="term" value="P:methylation"/>
    <property type="evidence" value="ECO:0007669"/>
    <property type="project" value="UniProtKB-KW"/>
</dbReference>
<dbReference type="OrthoDB" id="9800801at2"/>
<dbReference type="InterPro" id="IPR003115">
    <property type="entry name" value="ParB_N"/>
</dbReference>
<keyword evidence="6" id="KW-0680">Restriction system</keyword>
<evidence type="ECO:0000256" key="7">
    <source>
        <dbReference type="ARBA" id="ARBA00023125"/>
    </source>
</evidence>
<evidence type="ECO:0000313" key="10">
    <source>
        <dbReference type="EMBL" id="TWR26891.1"/>
    </source>
</evidence>
<dbReference type="AlphaFoldDB" id="A0A563U6B5"/>
<dbReference type="SUPFAM" id="SSF110849">
    <property type="entry name" value="ParB/Sulfiredoxin"/>
    <property type="match status" value="1"/>
</dbReference>
<dbReference type="SUPFAM" id="SSF53335">
    <property type="entry name" value="S-adenosyl-L-methionine-dependent methyltransferases"/>
    <property type="match status" value="1"/>
</dbReference>
<proteinExistence type="inferred from homology"/>
<dbReference type="PRINTS" id="PR00508">
    <property type="entry name" value="S21N4MTFRASE"/>
</dbReference>
<dbReference type="InterPro" id="IPR036086">
    <property type="entry name" value="ParB/Sulfiredoxin_sf"/>
</dbReference>
<evidence type="ECO:0000313" key="11">
    <source>
        <dbReference type="Proteomes" id="UP000318010"/>
    </source>
</evidence>
<accession>A0A563U6B5</accession>
<evidence type="ECO:0000256" key="6">
    <source>
        <dbReference type="ARBA" id="ARBA00022747"/>
    </source>
</evidence>
<evidence type="ECO:0000256" key="4">
    <source>
        <dbReference type="ARBA" id="ARBA00022679"/>
    </source>
</evidence>
<dbReference type="Gene3D" id="3.90.1530.10">
    <property type="entry name" value="Conserved hypothetical protein from pyrococcus furiosus pfu- 392566-001, ParB domain"/>
    <property type="match status" value="1"/>
</dbReference>
<protein>
    <recommendedName>
        <fullName evidence="2">site-specific DNA-methyltransferase (cytosine-N(4)-specific)</fullName>
        <ecNumber evidence="2">2.1.1.113</ecNumber>
    </recommendedName>
</protein>
<dbReference type="InterPro" id="IPR001091">
    <property type="entry name" value="RM_Methyltransferase"/>
</dbReference>
<dbReference type="Pfam" id="PF02195">
    <property type="entry name" value="ParB_N"/>
    <property type="match status" value="1"/>
</dbReference>
<dbReference type="Gene3D" id="3.40.50.150">
    <property type="entry name" value="Vaccinia Virus protein VP39"/>
    <property type="match status" value="1"/>
</dbReference>
<keyword evidence="7" id="KW-0238">DNA-binding</keyword>
<dbReference type="InterPro" id="IPR029063">
    <property type="entry name" value="SAM-dependent_MTases_sf"/>
</dbReference>
<feature type="domain" description="ParB-like N-terminal" evidence="9">
    <location>
        <begin position="17"/>
        <end position="100"/>
    </location>
</feature>
<dbReference type="InterPro" id="IPR002941">
    <property type="entry name" value="DNA_methylase_N4/N6"/>
</dbReference>
<comment type="catalytic activity">
    <reaction evidence="8">
        <text>a 2'-deoxycytidine in DNA + S-adenosyl-L-methionine = an N(4)-methyl-2'-deoxycytidine in DNA + S-adenosyl-L-homocysteine + H(+)</text>
        <dbReference type="Rhea" id="RHEA:16857"/>
        <dbReference type="Rhea" id="RHEA-COMP:11369"/>
        <dbReference type="Rhea" id="RHEA-COMP:13674"/>
        <dbReference type="ChEBI" id="CHEBI:15378"/>
        <dbReference type="ChEBI" id="CHEBI:57856"/>
        <dbReference type="ChEBI" id="CHEBI:59789"/>
        <dbReference type="ChEBI" id="CHEBI:85452"/>
        <dbReference type="ChEBI" id="CHEBI:137933"/>
        <dbReference type="EC" id="2.1.1.113"/>
    </reaction>
</comment>
<evidence type="ECO:0000256" key="2">
    <source>
        <dbReference type="ARBA" id="ARBA00012185"/>
    </source>
</evidence>
<sequence>MKKNFIQANTVIKVKTADLSLDDVLNKIYTYNDIDAIEELGQSMLQVGQLQPITVDSNLKIRSGGRRFKAALNAGIEYLDVIIVDTDNSNQALIAVFSNQHRTKSLTEKINEAEILLDLIGKNQGQRNDLLKEYDNVLGKGNRFEKAARIIGGISGSTLRKLWEIVQFERLSPAHKKIEFIETMIEKNLSIDRAHSMMIAIKPSLETERIVGKIVSFNKVIAPRLPSFNHANNKEDNVVNISAPNFRPAFITDDVKLYNQSCFDLTNILEDESVNVVFTSPPYSGLRVYNNGENELGLESSVNQYVDALIEHLKEVKRVLKKDGSFFLNIGESYKDGCSQMVPAKVALAIAERLNLKLVNEIVWAKTNSIPISNERKLKPTYEKIFHFVLDTTTYYYNEVRVSTDSEIRIVSGPNDRNTKQTGKKESGYTLSRPYFRLKDFMDAQDVENVIKGHNAAVRQREVTALGGVDHPALMPSYLPILPILLTSRPGDVVLDIFSGSGTTGVCATALDRKYIGIELNPDNFDLSIKQFTSQAICEAA</sequence>
<evidence type="ECO:0000256" key="5">
    <source>
        <dbReference type="ARBA" id="ARBA00022691"/>
    </source>
</evidence>
<comment type="caution">
    <text evidence="10">The sequence shown here is derived from an EMBL/GenBank/DDBJ whole genome shotgun (WGS) entry which is preliminary data.</text>
</comment>
<dbReference type="RefSeq" id="WP_146269978.1">
    <property type="nucleotide sequence ID" value="NZ_VOEI01000002.1"/>
</dbReference>